<evidence type="ECO:0000256" key="6">
    <source>
        <dbReference type="ARBA" id="ARBA00022989"/>
    </source>
</evidence>
<evidence type="ECO:0000256" key="4">
    <source>
        <dbReference type="ARBA" id="ARBA00022692"/>
    </source>
</evidence>
<dbReference type="Proteomes" id="UP001652583">
    <property type="component" value="Chromosome D1"/>
</dbReference>
<keyword evidence="7" id="KW-0496">Mitochondrion</keyword>
<dbReference type="Gene3D" id="1.50.40.10">
    <property type="entry name" value="Mitochondrial carrier domain"/>
    <property type="match status" value="1"/>
</dbReference>
<dbReference type="InterPro" id="IPR050567">
    <property type="entry name" value="Mitochondrial_Carrier"/>
</dbReference>
<comment type="subcellular location">
    <subcellularLocation>
        <location evidence="1">Mitochondrion membrane</location>
        <topology evidence="1">Multi-pass membrane protein</topology>
    </subcellularLocation>
</comment>
<gene>
    <name evidence="14" type="primary">SLC25A45</name>
</gene>
<reference evidence="14" key="1">
    <citation type="submission" date="2025-08" db="UniProtKB">
        <authorList>
            <consortium name="RefSeq"/>
        </authorList>
    </citation>
    <scope>IDENTIFICATION</scope>
    <source>
        <tissue evidence="14">Blood</tissue>
    </source>
</reference>
<evidence type="ECO:0000256" key="8">
    <source>
        <dbReference type="ARBA" id="ARBA00023136"/>
    </source>
</evidence>
<keyword evidence="3 10" id="KW-0813">Transport</keyword>
<protein>
    <submittedName>
        <fullName evidence="14">Solute carrier family 25 member 45 isoform X4</fullName>
    </submittedName>
</protein>
<evidence type="ECO:0000256" key="1">
    <source>
        <dbReference type="ARBA" id="ARBA00004225"/>
    </source>
</evidence>
<evidence type="ECO:0000313" key="13">
    <source>
        <dbReference type="Proteomes" id="UP001652583"/>
    </source>
</evidence>
<sequence>MPVEEFVAGWISGETLFSLLSHPLHPRGGSLPGDLGGAETKVLVAQKHHPEPAIPEPPGSCPRGAERKPSCPRLQGQGALGLVLGHPFDTVKVRLQTQTTYRGIIDCMVKTYRHESLLGFFKGMSFPIASIAMVNSVLFGVYSNTLLALTATSHQERRAQPPSYIHVFTAGCTGGFVQHLSIQLLIDGVEEDAASRHQGESQLIAGREHRGGGTLAWLPSTPQPGAFRHPLFDIALTLLTYFMGQRARTKDRTRRLAQVN</sequence>
<feature type="transmembrane region" description="Helical" evidence="12">
    <location>
        <begin position="120"/>
        <end position="142"/>
    </location>
</feature>
<evidence type="ECO:0000256" key="7">
    <source>
        <dbReference type="ARBA" id="ARBA00023128"/>
    </source>
</evidence>
<dbReference type="PANTHER" id="PTHR45624">
    <property type="entry name" value="MITOCHONDRIAL BASIC AMINO ACIDS TRANSPORTER-RELATED"/>
    <property type="match status" value="1"/>
</dbReference>
<evidence type="ECO:0000256" key="3">
    <source>
        <dbReference type="ARBA" id="ARBA00022448"/>
    </source>
</evidence>
<accession>A0ABM3NHL4</accession>
<dbReference type="InterPro" id="IPR018108">
    <property type="entry name" value="MCP_transmembrane"/>
</dbReference>
<organism evidence="13 14">
    <name type="scientific">Acinonyx jubatus</name>
    <name type="common">Cheetah</name>
    <dbReference type="NCBI Taxonomy" id="32536"/>
    <lineage>
        <taxon>Eukaryota</taxon>
        <taxon>Metazoa</taxon>
        <taxon>Chordata</taxon>
        <taxon>Craniata</taxon>
        <taxon>Vertebrata</taxon>
        <taxon>Euteleostomi</taxon>
        <taxon>Mammalia</taxon>
        <taxon>Eutheria</taxon>
        <taxon>Laurasiatheria</taxon>
        <taxon>Carnivora</taxon>
        <taxon>Feliformia</taxon>
        <taxon>Felidae</taxon>
        <taxon>Felinae</taxon>
        <taxon>Acinonyx</taxon>
    </lineage>
</organism>
<evidence type="ECO:0000256" key="11">
    <source>
        <dbReference type="SAM" id="MobiDB-lite"/>
    </source>
</evidence>
<dbReference type="Pfam" id="PF00153">
    <property type="entry name" value="Mito_carr"/>
    <property type="match status" value="1"/>
</dbReference>
<name>A0ABM3NHL4_ACIJB</name>
<dbReference type="RefSeq" id="XP_053058917.1">
    <property type="nucleotide sequence ID" value="XM_053202942.1"/>
</dbReference>
<keyword evidence="4 9" id="KW-0812">Transmembrane</keyword>
<feature type="region of interest" description="Disordered" evidence="11">
    <location>
        <begin position="49"/>
        <end position="68"/>
    </location>
</feature>
<evidence type="ECO:0000256" key="9">
    <source>
        <dbReference type="PROSITE-ProRule" id="PRU00282"/>
    </source>
</evidence>
<dbReference type="GeneID" id="106971223"/>
<dbReference type="InterPro" id="IPR023395">
    <property type="entry name" value="MCP_dom_sf"/>
</dbReference>
<dbReference type="SUPFAM" id="SSF103506">
    <property type="entry name" value="Mitochondrial carrier"/>
    <property type="match status" value="1"/>
</dbReference>
<dbReference type="PANTHER" id="PTHR45624:SF6">
    <property type="entry name" value="SOLUTE CARRIER FAMILY 25 MEMBER 45"/>
    <property type="match status" value="1"/>
</dbReference>
<evidence type="ECO:0000256" key="2">
    <source>
        <dbReference type="ARBA" id="ARBA00006375"/>
    </source>
</evidence>
<evidence type="ECO:0000256" key="12">
    <source>
        <dbReference type="SAM" id="Phobius"/>
    </source>
</evidence>
<evidence type="ECO:0000256" key="10">
    <source>
        <dbReference type="RuleBase" id="RU000488"/>
    </source>
</evidence>
<keyword evidence="6 12" id="KW-1133">Transmembrane helix</keyword>
<proteinExistence type="inferred from homology"/>
<comment type="similarity">
    <text evidence="2 10">Belongs to the mitochondrial carrier (TC 2.A.29) family.</text>
</comment>
<keyword evidence="5" id="KW-0677">Repeat</keyword>
<dbReference type="PROSITE" id="PS50920">
    <property type="entry name" value="SOLCAR"/>
    <property type="match status" value="1"/>
</dbReference>
<keyword evidence="13" id="KW-1185">Reference proteome</keyword>
<keyword evidence="8 9" id="KW-0472">Membrane</keyword>
<evidence type="ECO:0000313" key="14">
    <source>
        <dbReference type="RefSeq" id="XP_053058917.1"/>
    </source>
</evidence>
<evidence type="ECO:0000256" key="5">
    <source>
        <dbReference type="ARBA" id="ARBA00022737"/>
    </source>
</evidence>
<feature type="repeat" description="Solcar" evidence="9">
    <location>
        <begin position="67"/>
        <end position="148"/>
    </location>
</feature>